<comment type="catalytic activity">
    <reaction evidence="1">
        <text>ATP + protein L-histidine = ADP + protein N-phospho-L-histidine.</text>
        <dbReference type="EC" id="2.7.13.3"/>
    </reaction>
</comment>
<evidence type="ECO:0000256" key="9">
    <source>
        <dbReference type="ARBA" id="ARBA00022777"/>
    </source>
</evidence>
<evidence type="ECO:0000256" key="13">
    <source>
        <dbReference type="ARBA" id="ARBA00023136"/>
    </source>
</evidence>
<dbReference type="SUPFAM" id="SSF55874">
    <property type="entry name" value="ATPase domain of HSP90 chaperone/DNA topoisomerase II/histidine kinase"/>
    <property type="match status" value="1"/>
</dbReference>
<dbReference type="Gene3D" id="1.10.8.500">
    <property type="entry name" value="HAMP domain in histidine kinase"/>
    <property type="match status" value="1"/>
</dbReference>
<keyword evidence="5" id="KW-0597">Phosphoprotein</keyword>
<dbReference type="InterPro" id="IPR004358">
    <property type="entry name" value="Sig_transdc_His_kin-like_C"/>
</dbReference>
<dbReference type="SUPFAM" id="SSF158472">
    <property type="entry name" value="HAMP domain-like"/>
    <property type="match status" value="1"/>
</dbReference>
<dbReference type="EMBL" id="CCDP010000001">
    <property type="protein sequence ID" value="CDQ37881.1"/>
    <property type="molecule type" value="Genomic_DNA"/>
</dbReference>
<evidence type="ECO:0000256" key="8">
    <source>
        <dbReference type="ARBA" id="ARBA00022741"/>
    </source>
</evidence>
<dbReference type="Pfam" id="PF00512">
    <property type="entry name" value="HisKA"/>
    <property type="match status" value="1"/>
</dbReference>
<evidence type="ECO:0000256" key="6">
    <source>
        <dbReference type="ARBA" id="ARBA00022679"/>
    </source>
</evidence>
<feature type="domain" description="Histidine kinase" evidence="15">
    <location>
        <begin position="387"/>
        <end position="604"/>
    </location>
</feature>
<dbReference type="GO" id="GO:0005524">
    <property type="term" value="F:ATP binding"/>
    <property type="evidence" value="ECO:0007669"/>
    <property type="project" value="UniProtKB-KW"/>
</dbReference>
<dbReference type="GO" id="GO:0004721">
    <property type="term" value="F:phosphoprotein phosphatase activity"/>
    <property type="evidence" value="ECO:0007669"/>
    <property type="project" value="TreeGrafter"/>
</dbReference>
<evidence type="ECO:0000259" key="15">
    <source>
        <dbReference type="PROSITE" id="PS50109"/>
    </source>
</evidence>
<organism evidence="19 20">
    <name type="scientific">Virgibacillus massiliensis</name>
    <dbReference type="NCBI Taxonomy" id="1462526"/>
    <lineage>
        <taxon>Bacteria</taxon>
        <taxon>Bacillati</taxon>
        <taxon>Bacillota</taxon>
        <taxon>Bacilli</taxon>
        <taxon>Bacillales</taxon>
        <taxon>Bacillaceae</taxon>
        <taxon>Virgibacillus</taxon>
    </lineage>
</organism>
<dbReference type="SMART" id="SM00388">
    <property type="entry name" value="HisKA"/>
    <property type="match status" value="1"/>
</dbReference>
<keyword evidence="4" id="KW-1003">Cell membrane</keyword>
<evidence type="ECO:0000256" key="14">
    <source>
        <dbReference type="SAM" id="Phobius"/>
    </source>
</evidence>
<dbReference type="PROSITE" id="PS50113">
    <property type="entry name" value="PAC"/>
    <property type="match status" value="1"/>
</dbReference>
<dbReference type="InterPro" id="IPR003594">
    <property type="entry name" value="HATPase_dom"/>
</dbReference>
<dbReference type="RefSeq" id="WP_021290246.1">
    <property type="nucleotide sequence ID" value="NZ_BNER01000001.1"/>
</dbReference>
<reference evidence="20" key="2">
    <citation type="submission" date="2014-05" db="EMBL/GenBank/DDBJ databases">
        <title>Draft genome sequence of Virgibacillus massiliensis Vm-5.</title>
        <authorList>
            <person name="Khelaifia S."/>
            <person name="Croce O."/>
            <person name="Lagier J.C."/>
            <person name="Raoult D."/>
        </authorList>
    </citation>
    <scope>NUCLEOTIDE SEQUENCE [LARGE SCALE GENOMIC DNA]</scope>
    <source>
        <strain evidence="20">Vm-5</strain>
    </source>
</reference>
<dbReference type="InterPro" id="IPR049814">
    <property type="entry name" value="Resp_reg_WalK"/>
</dbReference>
<dbReference type="GO" id="GO:0005886">
    <property type="term" value="C:plasma membrane"/>
    <property type="evidence" value="ECO:0007669"/>
    <property type="project" value="UniProtKB-SubCell"/>
</dbReference>
<dbReference type="CDD" id="cd00075">
    <property type="entry name" value="HATPase"/>
    <property type="match status" value="1"/>
</dbReference>
<dbReference type="SUPFAM" id="SSF55785">
    <property type="entry name" value="PYP-like sensor domain (PAS domain)"/>
    <property type="match status" value="1"/>
</dbReference>
<dbReference type="InterPro" id="IPR003660">
    <property type="entry name" value="HAMP_dom"/>
</dbReference>
<evidence type="ECO:0000259" key="18">
    <source>
        <dbReference type="PROSITE" id="PS50885"/>
    </source>
</evidence>
<dbReference type="FunFam" id="3.30.565.10:FF:000006">
    <property type="entry name" value="Sensor histidine kinase WalK"/>
    <property type="match status" value="1"/>
</dbReference>
<dbReference type="Pfam" id="PF00989">
    <property type="entry name" value="PAS"/>
    <property type="match status" value="1"/>
</dbReference>
<comment type="subcellular location">
    <subcellularLocation>
        <location evidence="2">Cell membrane</location>
        <topology evidence="2">Multi-pass membrane protein</topology>
    </subcellularLocation>
</comment>
<dbReference type="SUPFAM" id="SSF47384">
    <property type="entry name" value="Homodimeric domain of signal transducing histidine kinase"/>
    <property type="match status" value="1"/>
</dbReference>
<dbReference type="STRING" id="1462526.BN990_00146"/>
<evidence type="ECO:0000256" key="12">
    <source>
        <dbReference type="ARBA" id="ARBA00023012"/>
    </source>
</evidence>
<keyword evidence="7 14" id="KW-0812">Transmembrane</keyword>
<dbReference type="GO" id="GO:0016036">
    <property type="term" value="P:cellular response to phosphate starvation"/>
    <property type="evidence" value="ECO:0007669"/>
    <property type="project" value="TreeGrafter"/>
</dbReference>
<evidence type="ECO:0000256" key="10">
    <source>
        <dbReference type="ARBA" id="ARBA00022840"/>
    </source>
</evidence>
<comment type="caution">
    <text evidence="19">The sequence shown here is derived from an EMBL/GenBank/DDBJ whole genome shotgun (WGS) entry which is preliminary data.</text>
</comment>
<dbReference type="SMART" id="SM00091">
    <property type="entry name" value="PAS"/>
    <property type="match status" value="1"/>
</dbReference>
<evidence type="ECO:0000313" key="20">
    <source>
        <dbReference type="Proteomes" id="UP000028875"/>
    </source>
</evidence>
<dbReference type="PROSITE" id="PS50109">
    <property type="entry name" value="HIS_KIN"/>
    <property type="match status" value="1"/>
</dbReference>
<dbReference type="Gene3D" id="3.30.450.20">
    <property type="entry name" value="PAS domain"/>
    <property type="match status" value="2"/>
</dbReference>
<dbReference type="GO" id="GO:0006355">
    <property type="term" value="P:regulation of DNA-templated transcription"/>
    <property type="evidence" value="ECO:0007669"/>
    <property type="project" value="InterPro"/>
</dbReference>
<dbReference type="InterPro" id="IPR013767">
    <property type="entry name" value="PAS_fold"/>
</dbReference>
<evidence type="ECO:0000256" key="2">
    <source>
        <dbReference type="ARBA" id="ARBA00004651"/>
    </source>
</evidence>
<dbReference type="CDD" id="cd00082">
    <property type="entry name" value="HisKA"/>
    <property type="match status" value="1"/>
</dbReference>
<name>A0A024Q7H3_9BACI</name>
<dbReference type="InterPro" id="IPR036890">
    <property type="entry name" value="HATPase_C_sf"/>
</dbReference>
<dbReference type="PRINTS" id="PR00344">
    <property type="entry name" value="BCTRLSENSOR"/>
</dbReference>
<feature type="domain" description="PAC" evidence="17">
    <location>
        <begin position="329"/>
        <end position="383"/>
    </location>
</feature>
<dbReference type="PANTHER" id="PTHR45453:SF1">
    <property type="entry name" value="PHOSPHATE REGULON SENSOR PROTEIN PHOR"/>
    <property type="match status" value="1"/>
</dbReference>
<feature type="transmembrane region" description="Helical" evidence="14">
    <location>
        <begin position="12"/>
        <end position="33"/>
    </location>
</feature>
<keyword evidence="10" id="KW-0067">ATP-binding</keyword>
<dbReference type="InterPro" id="IPR057640">
    <property type="entry name" value="Cache_WalK"/>
</dbReference>
<gene>
    <name evidence="19" type="primary">yycG_1</name>
    <name evidence="19" type="ORF">BN990_00146</name>
</gene>
<evidence type="ECO:0000256" key="5">
    <source>
        <dbReference type="ARBA" id="ARBA00022553"/>
    </source>
</evidence>
<evidence type="ECO:0000256" key="7">
    <source>
        <dbReference type="ARBA" id="ARBA00022692"/>
    </source>
</evidence>
<dbReference type="Pfam" id="PF02518">
    <property type="entry name" value="HATPase_c"/>
    <property type="match status" value="1"/>
</dbReference>
<keyword evidence="11 14" id="KW-1133">Transmembrane helix</keyword>
<dbReference type="InterPro" id="IPR000700">
    <property type="entry name" value="PAS-assoc_C"/>
</dbReference>
<sequence>MKKVGFFRSIQLKFIIIYILLLLIAIQVIGSFFTSELEDNLMSSFESSIYDRVELLSSNVEQAFERQRDADDPNVPTKEEEIKSIVSGIDPSDITSLQVIDNQSRVIASNGLNADDEVNRKINDKHIQSALMNNSQSSGRHLIDSDRYFVLAQPILDDDDENIILGVIYLRASLEPVYDQLNDINEIFLQGSILAITVSAIIGILVARTITKPIIEMRRQAQKMATGDFTQKVNVYGRDEIGHLSETFNDLNNQLKHSYATIEEERRKLSSVLSNMSDGVIATDNGGAVTLINDAAGRLIGYNPDDIIGEFLLDLLQLEEKVVDIAELQESGSMIIDFSDDEQESIIRANFSTVFDDEDEVTGFITVISDVTEQEKVEAERREFVSNVSHELRTPLTTMKSYIEALNDGAWEDKEIAPKFLAVAQNETERMIRMVNDLLQLSKMDAQEYPLQKERTDFISYYHHIIDRFEMHTPKGIHLQRELPKGNYNVWMDKDKMTQVLDNIISNAIKYSPEGGTIKLGVEHKRHHLLISIQDQGMGIAYDKVDKIFERFYRADKARTRKLGGTGLGLAIAKELVEAHHGQIWAKSKEGKGTTIYFTLPLMNQKRRGA</sequence>
<keyword evidence="12" id="KW-0902">Two-component regulatory system</keyword>
<dbReference type="InterPro" id="IPR050351">
    <property type="entry name" value="BphY/WalK/GraS-like"/>
</dbReference>
<feature type="domain" description="HAMP" evidence="18">
    <location>
        <begin position="208"/>
        <end position="260"/>
    </location>
</feature>
<accession>A0A024Q7H3</accession>
<dbReference type="EC" id="2.7.13.3" evidence="3"/>
<evidence type="ECO:0000256" key="11">
    <source>
        <dbReference type="ARBA" id="ARBA00022989"/>
    </source>
</evidence>
<reference evidence="19 20" key="1">
    <citation type="submission" date="2014-03" db="EMBL/GenBank/DDBJ databases">
        <authorList>
            <person name="Urmite Genomes U."/>
        </authorList>
    </citation>
    <scope>NUCLEOTIDE SEQUENCE [LARGE SCALE GENOMIC DNA]</scope>
    <source>
        <strain evidence="19 20">Vm-5</strain>
    </source>
</reference>
<dbReference type="eggNOG" id="COG5002">
    <property type="taxonomic scope" value="Bacteria"/>
</dbReference>
<evidence type="ECO:0000313" key="19">
    <source>
        <dbReference type="EMBL" id="CDQ37881.1"/>
    </source>
</evidence>
<dbReference type="InterPro" id="IPR000014">
    <property type="entry name" value="PAS"/>
</dbReference>
<dbReference type="InterPro" id="IPR036097">
    <property type="entry name" value="HisK_dim/P_sf"/>
</dbReference>
<dbReference type="NCBIfam" id="TIGR00229">
    <property type="entry name" value="sensory_box"/>
    <property type="match status" value="1"/>
</dbReference>
<dbReference type="Pfam" id="PF23846">
    <property type="entry name" value="Cache_WalK"/>
    <property type="match status" value="1"/>
</dbReference>
<evidence type="ECO:0000256" key="4">
    <source>
        <dbReference type="ARBA" id="ARBA00022475"/>
    </source>
</evidence>
<keyword evidence="13 14" id="KW-0472">Membrane</keyword>
<keyword evidence="8" id="KW-0547">Nucleotide-binding</keyword>
<keyword evidence="6" id="KW-0808">Transferase</keyword>
<dbReference type="NCBIfam" id="NF033092">
    <property type="entry name" value="HK_WalK"/>
    <property type="match status" value="1"/>
</dbReference>
<dbReference type="SMART" id="SM00387">
    <property type="entry name" value="HATPase_c"/>
    <property type="match status" value="1"/>
</dbReference>
<feature type="domain" description="PAS" evidence="16">
    <location>
        <begin position="265"/>
        <end position="321"/>
    </location>
</feature>
<dbReference type="CDD" id="cd18773">
    <property type="entry name" value="PDC1_HK_sensor"/>
    <property type="match status" value="1"/>
</dbReference>
<dbReference type="GO" id="GO:0000155">
    <property type="term" value="F:phosphorelay sensor kinase activity"/>
    <property type="evidence" value="ECO:0007669"/>
    <property type="project" value="InterPro"/>
</dbReference>
<dbReference type="InterPro" id="IPR035965">
    <property type="entry name" value="PAS-like_dom_sf"/>
</dbReference>
<proteinExistence type="predicted"/>
<dbReference type="InterPro" id="IPR003661">
    <property type="entry name" value="HisK_dim/P_dom"/>
</dbReference>
<evidence type="ECO:0000259" key="17">
    <source>
        <dbReference type="PROSITE" id="PS50113"/>
    </source>
</evidence>
<dbReference type="PROSITE" id="PS50885">
    <property type="entry name" value="HAMP"/>
    <property type="match status" value="1"/>
</dbReference>
<dbReference type="InterPro" id="IPR005467">
    <property type="entry name" value="His_kinase_dom"/>
</dbReference>
<dbReference type="OrthoDB" id="9813151at2"/>
<evidence type="ECO:0000259" key="16">
    <source>
        <dbReference type="PROSITE" id="PS50112"/>
    </source>
</evidence>
<dbReference type="Pfam" id="PF00672">
    <property type="entry name" value="HAMP"/>
    <property type="match status" value="1"/>
</dbReference>
<dbReference type="FunFam" id="1.10.287.130:FF:000001">
    <property type="entry name" value="Two-component sensor histidine kinase"/>
    <property type="match status" value="1"/>
</dbReference>
<dbReference type="Proteomes" id="UP000028875">
    <property type="component" value="Unassembled WGS sequence"/>
</dbReference>
<keyword evidence="9 19" id="KW-0418">Kinase</keyword>
<evidence type="ECO:0000256" key="1">
    <source>
        <dbReference type="ARBA" id="ARBA00000085"/>
    </source>
</evidence>
<dbReference type="CDD" id="cd06225">
    <property type="entry name" value="HAMP"/>
    <property type="match status" value="1"/>
</dbReference>
<dbReference type="Gene3D" id="1.10.287.130">
    <property type="match status" value="1"/>
</dbReference>
<dbReference type="PROSITE" id="PS50112">
    <property type="entry name" value="PAS"/>
    <property type="match status" value="1"/>
</dbReference>
<dbReference type="Gene3D" id="3.30.565.10">
    <property type="entry name" value="Histidine kinase-like ATPase, C-terminal domain"/>
    <property type="match status" value="1"/>
</dbReference>
<evidence type="ECO:0000256" key="3">
    <source>
        <dbReference type="ARBA" id="ARBA00012438"/>
    </source>
</evidence>
<dbReference type="SMART" id="SM00304">
    <property type="entry name" value="HAMP"/>
    <property type="match status" value="1"/>
</dbReference>
<dbReference type="AlphaFoldDB" id="A0A024Q7H3"/>
<dbReference type="PANTHER" id="PTHR45453">
    <property type="entry name" value="PHOSPHATE REGULON SENSOR PROTEIN PHOR"/>
    <property type="match status" value="1"/>
</dbReference>
<protein>
    <recommendedName>
        <fullName evidence="3">histidine kinase</fullName>
        <ecNumber evidence="3">2.7.13.3</ecNumber>
    </recommendedName>
</protein>
<dbReference type="CDD" id="cd00130">
    <property type="entry name" value="PAS"/>
    <property type="match status" value="1"/>
</dbReference>
<keyword evidence="20" id="KW-1185">Reference proteome</keyword>